<evidence type="ECO:0000256" key="1">
    <source>
        <dbReference type="SAM" id="MobiDB-lite"/>
    </source>
</evidence>
<keyword evidence="3" id="KW-1185">Reference proteome</keyword>
<comment type="caution">
    <text evidence="2">The sequence shown here is derived from an EMBL/GenBank/DDBJ whole genome shotgun (WGS) entry which is preliminary data.</text>
</comment>
<sequence length="68" mass="6775">MTRAMIACRSCGVFHCYAAGFAPGGMLANGVVVVDSEEEDVVITGESAPGPSGQGQAAKAAKGRCASQ</sequence>
<evidence type="ECO:0000313" key="2">
    <source>
        <dbReference type="EMBL" id="OLQ09773.1"/>
    </source>
</evidence>
<protein>
    <submittedName>
        <fullName evidence="2">Uncharacterized protein</fullName>
    </submittedName>
</protein>
<gene>
    <name evidence="2" type="ORF">AK812_SmicGene6573</name>
</gene>
<dbReference type="Proteomes" id="UP000186817">
    <property type="component" value="Unassembled WGS sequence"/>
</dbReference>
<dbReference type="EMBL" id="LSRX01000090">
    <property type="protein sequence ID" value="OLQ09773.1"/>
    <property type="molecule type" value="Genomic_DNA"/>
</dbReference>
<reference evidence="2 3" key="1">
    <citation type="submission" date="2016-02" db="EMBL/GenBank/DDBJ databases">
        <title>Genome analysis of coral dinoflagellate symbionts highlights evolutionary adaptations to a symbiotic lifestyle.</title>
        <authorList>
            <person name="Aranda M."/>
            <person name="Li Y."/>
            <person name="Liew Y.J."/>
            <person name="Baumgarten S."/>
            <person name="Simakov O."/>
            <person name="Wilson M."/>
            <person name="Piel J."/>
            <person name="Ashoor H."/>
            <person name="Bougouffa S."/>
            <person name="Bajic V.B."/>
            <person name="Ryu T."/>
            <person name="Ravasi T."/>
            <person name="Bayer T."/>
            <person name="Micklem G."/>
            <person name="Kim H."/>
            <person name="Bhak J."/>
            <person name="Lajeunesse T.C."/>
            <person name="Voolstra C.R."/>
        </authorList>
    </citation>
    <scope>NUCLEOTIDE SEQUENCE [LARGE SCALE GENOMIC DNA]</scope>
    <source>
        <strain evidence="2 3">CCMP2467</strain>
    </source>
</reference>
<proteinExistence type="predicted"/>
<dbReference type="AlphaFoldDB" id="A0A1Q9EQR1"/>
<name>A0A1Q9EQR1_SYMMI</name>
<feature type="region of interest" description="Disordered" evidence="1">
    <location>
        <begin position="45"/>
        <end position="68"/>
    </location>
</feature>
<accession>A0A1Q9EQR1</accession>
<organism evidence="2 3">
    <name type="scientific">Symbiodinium microadriaticum</name>
    <name type="common">Dinoflagellate</name>
    <name type="synonym">Zooxanthella microadriatica</name>
    <dbReference type="NCBI Taxonomy" id="2951"/>
    <lineage>
        <taxon>Eukaryota</taxon>
        <taxon>Sar</taxon>
        <taxon>Alveolata</taxon>
        <taxon>Dinophyceae</taxon>
        <taxon>Suessiales</taxon>
        <taxon>Symbiodiniaceae</taxon>
        <taxon>Symbiodinium</taxon>
    </lineage>
</organism>
<evidence type="ECO:0000313" key="3">
    <source>
        <dbReference type="Proteomes" id="UP000186817"/>
    </source>
</evidence>
<feature type="compositionally biased region" description="Low complexity" evidence="1">
    <location>
        <begin position="47"/>
        <end position="60"/>
    </location>
</feature>